<proteinExistence type="predicted"/>
<gene>
    <name evidence="1" type="ORF">D9615_002186</name>
</gene>
<keyword evidence="2" id="KW-1185">Reference proteome</keyword>
<dbReference type="EMBL" id="JAACJP010000003">
    <property type="protein sequence ID" value="KAF5386090.1"/>
    <property type="molecule type" value="Genomic_DNA"/>
</dbReference>
<sequence>MLYQMLLHTPDYFRAAQLQVSPKAPEYFDTNCQLKKNPLIFQWSIKGRFDELKILSGEVVSDEEAIKTMELMERCLRLDPANRSTAAELLDDRWFSGVE</sequence>
<reference evidence="1 2" key="1">
    <citation type="journal article" date="2020" name="ISME J.">
        <title>Uncovering the hidden diversity of litter-decomposition mechanisms in mushroom-forming fungi.</title>
        <authorList>
            <person name="Floudas D."/>
            <person name="Bentzer J."/>
            <person name="Ahren D."/>
            <person name="Johansson T."/>
            <person name="Persson P."/>
            <person name="Tunlid A."/>
        </authorList>
    </citation>
    <scope>NUCLEOTIDE SEQUENCE [LARGE SCALE GENOMIC DNA]</scope>
    <source>
        <strain evidence="1 2">CBS 661.87</strain>
    </source>
</reference>
<accession>A0A8H5M9A9</accession>
<comment type="caution">
    <text evidence="1">The sequence shown here is derived from an EMBL/GenBank/DDBJ whole genome shotgun (WGS) entry which is preliminary data.</text>
</comment>
<name>A0A8H5M9A9_9AGAR</name>
<dbReference type="InterPro" id="IPR011009">
    <property type="entry name" value="Kinase-like_dom_sf"/>
</dbReference>
<evidence type="ECO:0000313" key="1">
    <source>
        <dbReference type="EMBL" id="KAF5386090.1"/>
    </source>
</evidence>
<dbReference type="Gene3D" id="1.10.510.10">
    <property type="entry name" value="Transferase(Phosphotransferase) domain 1"/>
    <property type="match status" value="1"/>
</dbReference>
<evidence type="ECO:0000313" key="2">
    <source>
        <dbReference type="Proteomes" id="UP000565441"/>
    </source>
</evidence>
<dbReference type="AlphaFoldDB" id="A0A8H5M9A9"/>
<dbReference type="SUPFAM" id="SSF56112">
    <property type="entry name" value="Protein kinase-like (PK-like)"/>
    <property type="match status" value="2"/>
</dbReference>
<organism evidence="1 2">
    <name type="scientific">Tricholomella constricta</name>
    <dbReference type="NCBI Taxonomy" id="117010"/>
    <lineage>
        <taxon>Eukaryota</taxon>
        <taxon>Fungi</taxon>
        <taxon>Dikarya</taxon>
        <taxon>Basidiomycota</taxon>
        <taxon>Agaricomycotina</taxon>
        <taxon>Agaricomycetes</taxon>
        <taxon>Agaricomycetidae</taxon>
        <taxon>Agaricales</taxon>
        <taxon>Tricholomatineae</taxon>
        <taxon>Lyophyllaceae</taxon>
        <taxon>Tricholomella</taxon>
    </lineage>
</organism>
<protein>
    <submittedName>
        <fullName evidence="1">Uncharacterized protein</fullName>
    </submittedName>
</protein>
<dbReference type="OrthoDB" id="5979581at2759"/>
<dbReference type="Proteomes" id="UP000565441">
    <property type="component" value="Unassembled WGS sequence"/>
</dbReference>